<dbReference type="AlphaFoldDB" id="A0A9N7RU43"/>
<keyword evidence="1" id="KW-0677">Repeat</keyword>
<organism evidence="3 4">
    <name type="scientific">Striga hermonthica</name>
    <name type="common">Purple witchweed</name>
    <name type="synonym">Buchnera hermonthica</name>
    <dbReference type="NCBI Taxonomy" id="68872"/>
    <lineage>
        <taxon>Eukaryota</taxon>
        <taxon>Viridiplantae</taxon>
        <taxon>Streptophyta</taxon>
        <taxon>Embryophyta</taxon>
        <taxon>Tracheophyta</taxon>
        <taxon>Spermatophyta</taxon>
        <taxon>Magnoliopsida</taxon>
        <taxon>eudicotyledons</taxon>
        <taxon>Gunneridae</taxon>
        <taxon>Pentapetalae</taxon>
        <taxon>asterids</taxon>
        <taxon>lamiids</taxon>
        <taxon>Lamiales</taxon>
        <taxon>Orobanchaceae</taxon>
        <taxon>Buchnereae</taxon>
        <taxon>Striga</taxon>
    </lineage>
</organism>
<dbReference type="PANTHER" id="PTHR47926:SF423">
    <property type="entry name" value="REPEAT-CONTAINING PROTEIN, PUTATIVE-RELATED"/>
    <property type="match status" value="1"/>
</dbReference>
<feature type="repeat" description="PPR" evidence="2">
    <location>
        <begin position="106"/>
        <end position="140"/>
    </location>
</feature>
<dbReference type="PANTHER" id="PTHR47926">
    <property type="entry name" value="PENTATRICOPEPTIDE REPEAT-CONTAINING PROTEIN"/>
    <property type="match status" value="1"/>
</dbReference>
<evidence type="ECO:0000313" key="4">
    <source>
        <dbReference type="Proteomes" id="UP001153555"/>
    </source>
</evidence>
<dbReference type="Pfam" id="PF01535">
    <property type="entry name" value="PPR"/>
    <property type="match status" value="6"/>
</dbReference>
<dbReference type="EMBL" id="CACSLK010035018">
    <property type="protein sequence ID" value="CAA0843249.1"/>
    <property type="molecule type" value="Genomic_DNA"/>
</dbReference>
<dbReference type="InterPro" id="IPR011990">
    <property type="entry name" value="TPR-like_helical_dom_sf"/>
</dbReference>
<dbReference type="PROSITE" id="PS51375">
    <property type="entry name" value="PPR"/>
    <property type="match status" value="5"/>
</dbReference>
<dbReference type="NCBIfam" id="TIGR00756">
    <property type="entry name" value="PPR"/>
    <property type="match status" value="4"/>
</dbReference>
<accession>A0A9N7RU43</accession>
<dbReference type="GO" id="GO:0009451">
    <property type="term" value="P:RNA modification"/>
    <property type="evidence" value="ECO:0007669"/>
    <property type="project" value="InterPro"/>
</dbReference>
<feature type="repeat" description="PPR" evidence="2">
    <location>
        <begin position="605"/>
        <end position="635"/>
    </location>
</feature>
<reference evidence="3" key="1">
    <citation type="submission" date="2019-12" db="EMBL/GenBank/DDBJ databases">
        <authorList>
            <person name="Scholes J."/>
        </authorList>
    </citation>
    <scope>NUCLEOTIDE SEQUENCE</scope>
</reference>
<dbReference type="InterPro" id="IPR002885">
    <property type="entry name" value="PPR_rpt"/>
</dbReference>
<evidence type="ECO:0000256" key="2">
    <source>
        <dbReference type="PROSITE-ProRule" id="PRU00708"/>
    </source>
</evidence>
<protein>
    <submittedName>
        <fullName evidence="3">Pentatricopeptide repeat-containing protein</fullName>
    </submittedName>
</protein>
<comment type="caution">
    <text evidence="3">The sequence shown here is derived from an EMBL/GenBank/DDBJ whole genome shotgun (WGS) entry which is preliminary data.</text>
</comment>
<keyword evidence="4" id="KW-1185">Reference proteome</keyword>
<dbReference type="Proteomes" id="UP001153555">
    <property type="component" value="Unassembled WGS sequence"/>
</dbReference>
<feature type="repeat" description="PPR" evidence="2">
    <location>
        <begin position="636"/>
        <end position="670"/>
    </location>
</feature>
<feature type="repeat" description="PPR" evidence="2">
    <location>
        <begin position="534"/>
        <end position="568"/>
    </location>
</feature>
<proteinExistence type="predicted"/>
<dbReference type="Pfam" id="PF13041">
    <property type="entry name" value="PPR_2"/>
    <property type="match status" value="2"/>
</dbReference>
<dbReference type="OrthoDB" id="1913111at2759"/>
<dbReference type="GO" id="GO:0003723">
    <property type="term" value="F:RNA binding"/>
    <property type="evidence" value="ECO:0007669"/>
    <property type="project" value="InterPro"/>
</dbReference>
<gene>
    <name evidence="3" type="ORF">SHERM_09027</name>
</gene>
<dbReference type="Pfam" id="PF13812">
    <property type="entry name" value="PPR_3"/>
    <property type="match status" value="1"/>
</dbReference>
<sequence>MRRPVLITSRQSIFTHRFLPSTQKLLFSATSNGENVKNHRRAATLPDPANITSLDGAKSFHALVTKMGSFPNQEPVFIHNNIVSKYASLGEIDMARKMFDGMPQTNTVSYNTMIGCYGRAGFVHESLELFSAMRKCDFEPTQFTFGGLLSCHELGVFEGKQLHGLMEKTGVLYVDAFAGTALLGMYGRHSCLDECVRIFESMPVKNSVTWNIMISVFGQMGYVKDCIFMLSELMTEPSRVSELTFVSVLSSLDEVSLQLGEQTHGLVIKYEFDNVASVCNCLINMYAKCGATCSAEKMFRHARVKDIVTWNTLIGAVANGDTPVRALDFFCKMCLSGLLPNGATFANLLSSCLRLNNFSYGKCIHAKVIKHGFESDVYNGTALVTFYAKCNQIREAHACFEAIKCKNSVSWNSLMLGYSKSGSSSVGLLHEMICSGFYPDALSFSIVIKSSSTRELPQLHSLATKMGYHENPYVSSCLISSYAKNNMVLDALVFVGPDTPGLSVVCSNILAWIYNRTGQYDRTQELYASMENPDSMSWNILIAACSRNGDYKETFELFDHMRRSRIYPDNYTFASLFSVCTSLCNLALGKSLHALLVKTDFKTCDVLVCNIMIDMYGKCGCVKSSIMIFDEMGEKNVISWTALVSSLGLHGYANEALGRFKEMVEIGIKPDRVAFLAILSACRHVGLADEGMELFGEMKVKYDVEPDIDHYLVAIDLLTRHGRIKEAERLILGMPMAPNAQIWRSFLDGCKRQTRSLAMAHES</sequence>
<evidence type="ECO:0000313" key="3">
    <source>
        <dbReference type="EMBL" id="CAA0843249.1"/>
    </source>
</evidence>
<dbReference type="InterPro" id="IPR046960">
    <property type="entry name" value="PPR_At4g14850-like_plant"/>
</dbReference>
<evidence type="ECO:0000256" key="1">
    <source>
        <dbReference type="ARBA" id="ARBA00022737"/>
    </source>
</evidence>
<dbReference type="Gene3D" id="1.25.40.10">
    <property type="entry name" value="Tetratricopeptide repeat domain"/>
    <property type="match status" value="6"/>
</dbReference>
<dbReference type="FunFam" id="1.25.40.10:FF:001096">
    <property type="entry name" value="Pentatricopeptide repeat-containing protein"/>
    <property type="match status" value="1"/>
</dbReference>
<feature type="repeat" description="PPR" evidence="2">
    <location>
        <begin position="306"/>
        <end position="340"/>
    </location>
</feature>
<dbReference type="FunFam" id="1.25.40.10:FF:000242">
    <property type="entry name" value="Pentatricopeptide repeat-containing protein"/>
    <property type="match status" value="1"/>
</dbReference>
<name>A0A9N7RU43_STRHE</name>